<dbReference type="EMBL" id="CAEKDK010000005">
    <property type="protein sequence ID" value="CAB4281001.1"/>
    <property type="molecule type" value="Genomic_DNA"/>
</dbReference>
<gene>
    <name evidence="2" type="ORF">CURHAP_LOCUS33975</name>
    <name evidence="3" type="ORF">ORAREDHAP_LOCUS33564</name>
</gene>
<keyword evidence="5" id="KW-1185">Reference proteome</keyword>
<reference evidence="3 4" key="2">
    <citation type="submission" date="2020-05" db="EMBL/GenBank/DDBJ databases">
        <authorList>
            <person name="Campoy J."/>
            <person name="Schneeberger K."/>
            <person name="Spophaly S."/>
        </authorList>
    </citation>
    <scope>NUCLEOTIDE SEQUENCE [LARGE SCALE GENOMIC DNA]</scope>
    <source>
        <strain evidence="3">PruArmRojPasFocal</strain>
    </source>
</reference>
<reference evidence="5" key="1">
    <citation type="journal article" date="2020" name="Genome Biol.">
        <title>Gamete binning: chromosome-level and haplotype-resolved genome assembly enabled by high-throughput single-cell sequencing of gamete genomes.</title>
        <authorList>
            <person name="Campoy J.A."/>
            <person name="Sun H."/>
            <person name="Goel M."/>
            <person name="Jiao W.-B."/>
            <person name="Folz-Donahue K."/>
            <person name="Wang N."/>
            <person name="Rubio M."/>
            <person name="Liu C."/>
            <person name="Kukat C."/>
            <person name="Ruiz D."/>
            <person name="Huettel B."/>
            <person name="Schneeberger K."/>
        </authorList>
    </citation>
    <scope>NUCLEOTIDE SEQUENCE [LARGE SCALE GENOMIC DNA]</scope>
    <source>
        <strain evidence="5">cv. Rojo Pasion</strain>
    </source>
</reference>
<dbReference type="Proteomes" id="UP000507245">
    <property type="component" value="Unassembled WGS sequence"/>
</dbReference>
<name>A0A6J5XHH0_PRUAR</name>
<evidence type="ECO:0000313" key="3">
    <source>
        <dbReference type="EMBL" id="CAB4311412.1"/>
    </source>
</evidence>
<evidence type="ECO:0000256" key="1">
    <source>
        <dbReference type="SAM" id="MobiDB-lite"/>
    </source>
</evidence>
<evidence type="ECO:0000313" key="5">
    <source>
        <dbReference type="Proteomes" id="UP000507245"/>
    </source>
</evidence>
<organism evidence="3 5">
    <name type="scientific">Prunus armeniaca</name>
    <name type="common">Apricot</name>
    <name type="synonym">Armeniaca vulgaris</name>
    <dbReference type="NCBI Taxonomy" id="36596"/>
    <lineage>
        <taxon>Eukaryota</taxon>
        <taxon>Viridiplantae</taxon>
        <taxon>Streptophyta</taxon>
        <taxon>Embryophyta</taxon>
        <taxon>Tracheophyta</taxon>
        <taxon>Spermatophyta</taxon>
        <taxon>Magnoliopsida</taxon>
        <taxon>eudicotyledons</taxon>
        <taxon>Gunneridae</taxon>
        <taxon>Pentapetalae</taxon>
        <taxon>rosids</taxon>
        <taxon>fabids</taxon>
        <taxon>Rosales</taxon>
        <taxon>Rosaceae</taxon>
        <taxon>Amygdaloideae</taxon>
        <taxon>Amygdaleae</taxon>
        <taxon>Prunus</taxon>
    </lineage>
</organism>
<dbReference type="Proteomes" id="UP000507222">
    <property type="component" value="Unassembled WGS sequence"/>
</dbReference>
<dbReference type="AlphaFoldDB" id="A0A6J5XHH0"/>
<feature type="region of interest" description="Disordered" evidence="1">
    <location>
        <begin position="28"/>
        <end position="50"/>
    </location>
</feature>
<accession>A0A6J5XHH0</accession>
<dbReference type="EMBL" id="CAEKKB010000005">
    <property type="protein sequence ID" value="CAB4311412.1"/>
    <property type="molecule type" value="Genomic_DNA"/>
</dbReference>
<protein>
    <submittedName>
        <fullName evidence="3">Uncharacterized protein</fullName>
    </submittedName>
</protein>
<sequence length="67" mass="7458">MADTCHNLIQQEIKVDLGKALFRLGGGGGRRKDELDEENEGLEITSAVSTPREELTRSRFWNGLPDS</sequence>
<evidence type="ECO:0000313" key="4">
    <source>
        <dbReference type="Proteomes" id="UP000507222"/>
    </source>
</evidence>
<evidence type="ECO:0000313" key="2">
    <source>
        <dbReference type="EMBL" id="CAB4281001.1"/>
    </source>
</evidence>
<proteinExistence type="predicted"/>